<dbReference type="RefSeq" id="WP_182987783.1">
    <property type="nucleotide sequence ID" value="NZ_JABEQD010000022.1"/>
</dbReference>
<dbReference type="AlphaFoldDB" id="A0A7W4P068"/>
<keyword evidence="2" id="KW-1185">Reference proteome</keyword>
<evidence type="ECO:0000313" key="2">
    <source>
        <dbReference type="Proteomes" id="UP000559860"/>
    </source>
</evidence>
<organism evidence="1 2">
    <name type="scientific">Gluconacetobacter aggeris</name>
    <dbReference type="NCBI Taxonomy" id="1286186"/>
    <lineage>
        <taxon>Bacteria</taxon>
        <taxon>Pseudomonadati</taxon>
        <taxon>Pseudomonadota</taxon>
        <taxon>Alphaproteobacteria</taxon>
        <taxon>Acetobacterales</taxon>
        <taxon>Acetobacteraceae</taxon>
        <taxon>Gluconacetobacter</taxon>
    </lineage>
</organism>
<protein>
    <submittedName>
        <fullName evidence="1">Uncharacterized protein</fullName>
    </submittedName>
</protein>
<name>A0A7W4P068_9PROT</name>
<gene>
    <name evidence="1" type="ORF">HLH36_18655</name>
</gene>
<sequence length="105" mass="11731">MTHLLGSRLTMTLLPDGSIALCSNGALIKEFSDAMHEGGLDQLGYWSPNASRESVDDYIEAIAPTRRVFFWRHIKRYSLSSFKVTGYVVTMDGNVINQFSLEEGV</sequence>
<dbReference type="EMBL" id="JABEQD010000022">
    <property type="protein sequence ID" value="MBB2170338.1"/>
    <property type="molecule type" value="Genomic_DNA"/>
</dbReference>
<evidence type="ECO:0000313" key="1">
    <source>
        <dbReference type="EMBL" id="MBB2170338.1"/>
    </source>
</evidence>
<reference evidence="1 2" key="1">
    <citation type="submission" date="2020-04" db="EMBL/GenBank/DDBJ databases">
        <title>Description of novel Gluconacetobacter.</title>
        <authorList>
            <person name="Sombolestani A."/>
        </authorList>
    </citation>
    <scope>NUCLEOTIDE SEQUENCE [LARGE SCALE GENOMIC DNA]</scope>
    <source>
        <strain evidence="1 2">LMG 27801</strain>
    </source>
</reference>
<dbReference type="Proteomes" id="UP000559860">
    <property type="component" value="Unassembled WGS sequence"/>
</dbReference>
<comment type="caution">
    <text evidence="1">The sequence shown here is derived from an EMBL/GenBank/DDBJ whole genome shotgun (WGS) entry which is preliminary data.</text>
</comment>
<accession>A0A7W4P068</accession>
<proteinExistence type="predicted"/>